<dbReference type="Pfam" id="PF12693">
    <property type="entry name" value="GspL_C"/>
    <property type="match status" value="1"/>
</dbReference>
<dbReference type="GO" id="GO:0005886">
    <property type="term" value="C:plasma membrane"/>
    <property type="evidence" value="ECO:0007669"/>
    <property type="project" value="UniProtKB-SubCell"/>
</dbReference>
<sequence>MRKRVIIRLHTTGKAAEASWVVLDGTSGEQPVVMKEGSLTELGEVTTGARVVLLAPSEDILLLQADVPSVNQKKILSVVPYALEEQLIDDVDNQHFATGNRNDAGLLNTAVVEHELIKDWLIQLRAVGIQIDIVIPDVLATPHADGQWTLFLEDHHAMLRTGPQSGLAMDASNASLLYESTLRLAKASPPEKVIVYDFRTVPDDQSKLWLPQTDSSEGEQLEIEIVQPNEPAIGLLAESLDERQAIDLLQGEYSHREKIDKLWRPWRLAAGLLVGLLALQLLQGLIVKSQLKNELSHLQEQVKERYMQTFPDAKRVVNARVQMASKLKALRGGDNSEQGAFLALLEQVSKPLSEANGVELTRFSYRVGKLNVTLKINNLQQLDQLKQNLAANGDLVVDIQSASSKRGKVEARLQIEQGDV</sequence>
<keyword evidence="4" id="KW-0997">Cell inner membrane</keyword>
<keyword evidence="8" id="KW-0472">Membrane</keyword>
<evidence type="ECO:0000259" key="10">
    <source>
        <dbReference type="Pfam" id="PF12693"/>
    </source>
</evidence>
<dbReference type="InterPro" id="IPR024230">
    <property type="entry name" value="GspL_cyto_dom"/>
</dbReference>
<dbReference type="Gene3D" id="3.30.420.380">
    <property type="match status" value="1"/>
</dbReference>
<dbReference type="InterPro" id="IPR007812">
    <property type="entry name" value="T2SS_protein-GspL"/>
</dbReference>
<comment type="subcellular location">
    <subcellularLocation>
        <location evidence="1">Cell inner membrane</location>
        <topology evidence="1">Single-pass membrane protein</topology>
    </subcellularLocation>
</comment>
<keyword evidence="6" id="KW-0653">Protein transport</keyword>
<evidence type="ECO:0000256" key="3">
    <source>
        <dbReference type="ARBA" id="ARBA00022475"/>
    </source>
</evidence>
<evidence type="ECO:0000256" key="8">
    <source>
        <dbReference type="ARBA" id="ARBA00023136"/>
    </source>
</evidence>
<dbReference type="EMBL" id="UOFO01000074">
    <property type="protein sequence ID" value="VAW85494.1"/>
    <property type="molecule type" value="Genomic_DNA"/>
</dbReference>
<keyword evidence="2" id="KW-0813">Transport</keyword>
<keyword evidence="3" id="KW-1003">Cell membrane</keyword>
<feature type="domain" description="GspL cytoplasmic actin-ATPase-like" evidence="9">
    <location>
        <begin position="6"/>
        <end position="255"/>
    </location>
</feature>
<evidence type="ECO:0000256" key="4">
    <source>
        <dbReference type="ARBA" id="ARBA00022519"/>
    </source>
</evidence>
<evidence type="ECO:0000256" key="5">
    <source>
        <dbReference type="ARBA" id="ARBA00022692"/>
    </source>
</evidence>
<dbReference type="Pfam" id="PF05134">
    <property type="entry name" value="T2SSL"/>
    <property type="match status" value="1"/>
</dbReference>
<evidence type="ECO:0000256" key="7">
    <source>
        <dbReference type="ARBA" id="ARBA00022989"/>
    </source>
</evidence>
<name>A0A3B0ZVL4_9ZZZZ</name>
<dbReference type="GO" id="GO:0015628">
    <property type="term" value="P:protein secretion by the type II secretion system"/>
    <property type="evidence" value="ECO:0007669"/>
    <property type="project" value="InterPro"/>
</dbReference>
<dbReference type="CDD" id="cd24017">
    <property type="entry name" value="ASKHA_T2SSL_N"/>
    <property type="match status" value="1"/>
</dbReference>
<evidence type="ECO:0000256" key="2">
    <source>
        <dbReference type="ARBA" id="ARBA00022448"/>
    </source>
</evidence>
<dbReference type="Gene3D" id="3.30.420.370">
    <property type="match status" value="1"/>
</dbReference>
<dbReference type="PIRSF" id="PIRSF015761">
    <property type="entry name" value="Protein_L"/>
    <property type="match status" value="1"/>
</dbReference>
<dbReference type="NCBIfam" id="TIGR01709">
    <property type="entry name" value="typeII_sec_gspL"/>
    <property type="match status" value="1"/>
</dbReference>
<dbReference type="AlphaFoldDB" id="A0A3B0ZVL4"/>
<dbReference type="InterPro" id="IPR025691">
    <property type="entry name" value="GspL_pp_dom"/>
</dbReference>
<evidence type="ECO:0000256" key="6">
    <source>
        <dbReference type="ARBA" id="ARBA00022927"/>
    </source>
</evidence>
<accession>A0A3B0ZVL4</accession>
<dbReference type="GO" id="GO:0009276">
    <property type="term" value="C:Gram-negative-bacterium-type cell wall"/>
    <property type="evidence" value="ECO:0007669"/>
    <property type="project" value="InterPro"/>
</dbReference>
<organism evidence="11">
    <name type="scientific">hydrothermal vent metagenome</name>
    <dbReference type="NCBI Taxonomy" id="652676"/>
    <lineage>
        <taxon>unclassified sequences</taxon>
        <taxon>metagenomes</taxon>
        <taxon>ecological metagenomes</taxon>
    </lineage>
</organism>
<keyword evidence="7" id="KW-1133">Transmembrane helix</keyword>
<dbReference type="GO" id="GO:0015627">
    <property type="term" value="C:type II protein secretion system complex"/>
    <property type="evidence" value="ECO:0007669"/>
    <property type="project" value="InterPro"/>
</dbReference>
<protein>
    <recommendedName>
        <fullName evidence="12">Type II secretion system protein L</fullName>
    </recommendedName>
</protein>
<evidence type="ECO:0000256" key="1">
    <source>
        <dbReference type="ARBA" id="ARBA00004377"/>
    </source>
</evidence>
<proteinExistence type="predicted"/>
<feature type="domain" description="GspL periplasmic" evidence="10">
    <location>
        <begin position="261"/>
        <end position="416"/>
    </location>
</feature>
<evidence type="ECO:0000313" key="11">
    <source>
        <dbReference type="EMBL" id="VAW85494.1"/>
    </source>
</evidence>
<dbReference type="InterPro" id="IPR043129">
    <property type="entry name" value="ATPase_NBD"/>
</dbReference>
<reference evidence="11" key="1">
    <citation type="submission" date="2018-06" db="EMBL/GenBank/DDBJ databases">
        <authorList>
            <person name="Zhirakovskaya E."/>
        </authorList>
    </citation>
    <scope>NUCLEOTIDE SEQUENCE</scope>
</reference>
<evidence type="ECO:0008006" key="12">
    <source>
        <dbReference type="Google" id="ProtNLM"/>
    </source>
</evidence>
<dbReference type="SUPFAM" id="SSF53067">
    <property type="entry name" value="Actin-like ATPase domain"/>
    <property type="match status" value="1"/>
</dbReference>
<keyword evidence="5" id="KW-0812">Transmembrane</keyword>
<evidence type="ECO:0000259" key="9">
    <source>
        <dbReference type="Pfam" id="PF05134"/>
    </source>
</evidence>
<dbReference type="Gene3D" id="3.30.1360.100">
    <property type="entry name" value="General secretion pathway protein M, EpsM"/>
    <property type="match status" value="1"/>
</dbReference>
<gene>
    <name evidence="11" type="ORF">MNBD_GAMMA16-1369</name>
</gene>